<evidence type="ECO:0000256" key="19">
    <source>
        <dbReference type="PIRSR" id="PIRSR605959-2"/>
    </source>
</evidence>
<feature type="binding site" evidence="20">
    <location>
        <position position="1572"/>
    </location>
    <ligand>
        <name>Mg(2+)</name>
        <dbReference type="ChEBI" id="CHEBI:18420"/>
    </ligand>
</feature>
<dbReference type="Pfam" id="PF01565">
    <property type="entry name" value="FAD_binding_4"/>
    <property type="match status" value="1"/>
</dbReference>
<keyword evidence="9 20" id="KW-0479">Metal-binding</keyword>
<keyword evidence="8" id="KW-0285">Flavoprotein</keyword>
<dbReference type="GO" id="GO:0008720">
    <property type="term" value="F:D-lactate dehydrogenase (NAD+) activity"/>
    <property type="evidence" value="ECO:0007669"/>
    <property type="project" value="TreeGrafter"/>
</dbReference>
<comment type="cofactor">
    <cofactor evidence="3">
        <name>FAD</name>
        <dbReference type="ChEBI" id="CHEBI:57692"/>
    </cofactor>
</comment>
<protein>
    <recommendedName>
        <fullName evidence="7">fumarylacetoacetase</fullName>
        <ecNumber evidence="7">3.7.1.2</ecNumber>
    </recommendedName>
</protein>
<evidence type="ECO:0000313" key="25">
    <source>
        <dbReference type="Proteomes" id="UP000472727"/>
    </source>
</evidence>
<evidence type="ECO:0000256" key="13">
    <source>
        <dbReference type="ARBA" id="ARBA00022842"/>
    </source>
</evidence>
<evidence type="ECO:0000256" key="2">
    <source>
        <dbReference type="ARBA" id="ARBA00001946"/>
    </source>
</evidence>
<evidence type="ECO:0000313" key="24">
    <source>
        <dbReference type="EMBL" id="KAF3214205.1"/>
    </source>
</evidence>
<dbReference type="SUPFAM" id="SSF57701">
    <property type="entry name" value="Zn2/Cys6 DNA-binding domain"/>
    <property type="match status" value="1"/>
</dbReference>
<dbReference type="GO" id="GO:0006572">
    <property type="term" value="P:L-tyrosine catabolic process"/>
    <property type="evidence" value="ECO:0007669"/>
    <property type="project" value="UniProtKB-KW"/>
</dbReference>
<keyword evidence="16" id="KW-0585">Phenylalanine catabolism</keyword>
<dbReference type="InterPro" id="IPR036318">
    <property type="entry name" value="FAD-bd_PCMH-like_sf"/>
</dbReference>
<dbReference type="FunFam" id="3.30.465.10:FF:000014">
    <property type="entry name" value="D-lactate dehydrogenase (Cytochrome), putative"/>
    <property type="match status" value="1"/>
</dbReference>
<dbReference type="InterPro" id="IPR015377">
    <property type="entry name" value="Fumarylacetoacetase_N"/>
</dbReference>
<dbReference type="InterPro" id="IPR016164">
    <property type="entry name" value="FAD-linked_Oxase-like_C"/>
</dbReference>
<dbReference type="InterPro" id="IPR036663">
    <property type="entry name" value="Fumarylacetoacetase_C_sf"/>
</dbReference>
<dbReference type="GO" id="GO:0004458">
    <property type="term" value="F:D-lactate dehydrogenase (cytochrome) activity"/>
    <property type="evidence" value="ECO:0007669"/>
    <property type="project" value="TreeGrafter"/>
</dbReference>
<dbReference type="GO" id="GO:1903457">
    <property type="term" value="P:lactate catabolic process"/>
    <property type="evidence" value="ECO:0007669"/>
    <property type="project" value="TreeGrafter"/>
</dbReference>
<comment type="pathway">
    <text evidence="4">Amino-acid degradation; L-phenylalanine degradation; acetoacetate and fumarate from L-phenylalanine: step 6/6.</text>
</comment>
<reference evidence="24 25" key="1">
    <citation type="submission" date="2019-06" db="EMBL/GenBank/DDBJ databases">
        <authorList>
            <person name="Palmer J.M."/>
        </authorList>
    </citation>
    <scope>NUCLEOTIDE SEQUENCE [LARGE SCALE GENOMIC DNA]</scope>
    <source>
        <strain evidence="24 25">TWF106</strain>
    </source>
</reference>
<dbReference type="PANTHER" id="PTHR11748">
    <property type="entry name" value="D-LACTATE DEHYDROGENASE"/>
    <property type="match status" value="1"/>
</dbReference>
<accession>A0A7C8QI24</accession>
<dbReference type="Gene3D" id="3.30.70.2740">
    <property type="match status" value="1"/>
</dbReference>
<evidence type="ECO:0000259" key="23">
    <source>
        <dbReference type="PROSITE" id="PS51387"/>
    </source>
</evidence>
<evidence type="ECO:0000256" key="15">
    <source>
        <dbReference type="ARBA" id="ARBA00023002"/>
    </source>
</evidence>
<dbReference type="PROSITE" id="PS50048">
    <property type="entry name" value="ZN2_CY6_FUNGAL_2"/>
    <property type="match status" value="1"/>
</dbReference>
<evidence type="ECO:0000256" key="11">
    <source>
        <dbReference type="ARBA" id="ARBA00022827"/>
    </source>
</evidence>
<keyword evidence="12 20" id="KW-0106">Calcium</keyword>
<dbReference type="Gene3D" id="3.30.465.10">
    <property type="match status" value="1"/>
</dbReference>
<comment type="similarity">
    <text evidence="6">Belongs to the FAH family.</text>
</comment>
<keyword evidence="11" id="KW-0274">FAD</keyword>
<dbReference type="InterPro" id="IPR005959">
    <property type="entry name" value="Fumarylacetoacetase"/>
</dbReference>
<dbReference type="Pfam" id="PF02913">
    <property type="entry name" value="FAD-oxidase_C"/>
    <property type="match status" value="1"/>
</dbReference>
<dbReference type="FunFam" id="3.90.850.10:FF:000009">
    <property type="entry name" value="Fumarylacetoacetase"/>
    <property type="match status" value="1"/>
</dbReference>
<evidence type="ECO:0000256" key="1">
    <source>
        <dbReference type="ARBA" id="ARBA00001913"/>
    </source>
</evidence>
<dbReference type="CDD" id="cd00067">
    <property type="entry name" value="GAL4"/>
    <property type="match status" value="1"/>
</dbReference>
<feature type="active site" description="Proton acceptor" evidence="18">
    <location>
        <position position="1445"/>
    </location>
</feature>
<evidence type="ECO:0000256" key="9">
    <source>
        <dbReference type="ARBA" id="ARBA00022723"/>
    </source>
</evidence>
<evidence type="ECO:0000256" key="3">
    <source>
        <dbReference type="ARBA" id="ARBA00001974"/>
    </source>
</evidence>
<dbReference type="InterPro" id="IPR011234">
    <property type="entry name" value="Fumarylacetoacetase-like_C"/>
</dbReference>
<feature type="binding site" evidence="19">
    <location>
        <position position="1454"/>
    </location>
    <ligand>
        <name>substrate</name>
    </ligand>
</feature>
<dbReference type="InterPro" id="IPR006094">
    <property type="entry name" value="Oxid_FAD_bind_N"/>
</dbReference>
<feature type="domain" description="FAD-binding PCMH-type" evidence="23">
    <location>
        <begin position="115"/>
        <end position="292"/>
    </location>
</feature>
<comment type="cofactor">
    <cofactor evidence="1 20">
        <name>Ca(2+)</name>
        <dbReference type="ChEBI" id="CHEBI:29108"/>
    </cofactor>
</comment>
<evidence type="ECO:0000256" key="4">
    <source>
        <dbReference type="ARBA" id="ARBA00004782"/>
    </source>
</evidence>
<keyword evidence="13 20" id="KW-0460">Magnesium</keyword>
<dbReference type="Proteomes" id="UP000472727">
    <property type="component" value="Unassembled WGS sequence"/>
</dbReference>
<dbReference type="GO" id="GO:0071949">
    <property type="term" value="F:FAD binding"/>
    <property type="evidence" value="ECO:0007669"/>
    <property type="project" value="InterPro"/>
</dbReference>
<dbReference type="PANTHER" id="PTHR11748:SF83">
    <property type="entry name" value="DEHYDROGENASE (CYTOCHROME), PUTATIVE (AFU_ORTHOLOGUE AFUA_1G17520)-RELATED"/>
    <property type="match status" value="1"/>
</dbReference>
<dbReference type="InterPro" id="IPR016166">
    <property type="entry name" value="FAD-bd_PCMH"/>
</dbReference>
<feature type="domain" description="Zn(2)-C6 fungal-type" evidence="22">
    <location>
        <begin position="590"/>
        <end position="624"/>
    </location>
</feature>
<evidence type="ECO:0000256" key="5">
    <source>
        <dbReference type="ARBA" id="ARBA00008000"/>
    </source>
</evidence>
<evidence type="ECO:0000256" key="12">
    <source>
        <dbReference type="ARBA" id="ARBA00022837"/>
    </source>
</evidence>
<dbReference type="InterPro" id="IPR036462">
    <property type="entry name" value="Fumarylacetoacetase_N_sf"/>
</dbReference>
<feature type="binding site" evidence="20">
    <location>
        <position position="1548"/>
    </location>
    <ligand>
        <name>Ca(2+)</name>
        <dbReference type="ChEBI" id="CHEBI:29108"/>
    </ligand>
</feature>
<keyword evidence="17" id="KW-0539">Nucleus</keyword>
<organism evidence="24 25">
    <name type="scientific">Orbilia oligospora</name>
    <name type="common">Nematode-trapping fungus</name>
    <name type="synonym">Arthrobotrys oligospora</name>
    <dbReference type="NCBI Taxonomy" id="2813651"/>
    <lineage>
        <taxon>Eukaryota</taxon>
        <taxon>Fungi</taxon>
        <taxon>Dikarya</taxon>
        <taxon>Ascomycota</taxon>
        <taxon>Pezizomycotina</taxon>
        <taxon>Orbiliomycetes</taxon>
        <taxon>Orbiliales</taxon>
        <taxon>Orbiliaceae</taxon>
        <taxon>Orbilia</taxon>
    </lineage>
</organism>
<evidence type="ECO:0000256" key="16">
    <source>
        <dbReference type="ARBA" id="ARBA00023232"/>
    </source>
</evidence>
<evidence type="ECO:0000256" key="6">
    <source>
        <dbReference type="ARBA" id="ARBA00010211"/>
    </source>
</evidence>
<feature type="region of interest" description="Disordered" evidence="21">
    <location>
        <begin position="627"/>
        <end position="663"/>
    </location>
</feature>
<dbReference type="PROSITE" id="PS51387">
    <property type="entry name" value="FAD_PCMH"/>
    <property type="match status" value="1"/>
</dbReference>
<comment type="caution">
    <text evidence="24">The sequence shown here is derived from an EMBL/GenBank/DDBJ whole genome shotgun (WGS) entry which is preliminary data.</text>
</comment>
<dbReference type="GO" id="GO:0008270">
    <property type="term" value="F:zinc ion binding"/>
    <property type="evidence" value="ECO:0007669"/>
    <property type="project" value="InterPro"/>
</dbReference>
<dbReference type="GO" id="GO:0006559">
    <property type="term" value="P:L-phenylalanine catabolic process"/>
    <property type="evidence" value="ECO:0007669"/>
    <property type="project" value="UniProtKB-UniPathway"/>
</dbReference>
<feature type="binding site" evidence="19">
    <location>
        <position position="1559"/>
    </location>
    <ligand>
        <name>substrate</name>
    </ligand>
</feature>
<dbReference type="UniPathway" id="UPA00139">
    <property type="reaction ID" value="UER00341"/>
</dbReference>
<feature type="binding site" evidence="20">
    <location>
        <position position="1516"/>
    </location>
    <ligand>
        <name>Ca(2+)</name>
        <dbReference type="ChEBI" id="CHEBI:29108"/>
    </ligand>
</feature>
<feature type="binding site" evidence="20">
    <location>
        <position position="1568"/>
    </location>
    <ligand>
        <name>Mg(2+)</name>
        <dbReference type="ChEBI" id="CHEBI:18420"/>
    </ligand>
</feature>
<feature type="compositionally biased region" description="Polar residues" evidence="21">
    <location>
        <begin position="684"/>
        <end position="693"/>
    </location>
</feature>
<comment type="cofactor">
    <cofactor evidence="2 20">
        <name>Mg(2+)</name>
        <dbReference type="ChEBI" id="CHEBI:18420"/>
    </cofactor>
</comment>
<dbReference type="GO" id="GO:0004334">
    <property type="term" value="F:fumarylacetoacetase activity"/>
    <property type="evidence" value="ECO:0007669"/>
    <property type="project" value="UniProtKB-EC"/>
</dbReference>
<dbReference type="InterPro" id="IPR036864">
    <property type="entry name" value="Zn2-C6_fun-type_DNA-bd_sf"/>
</dbReference>
<proteinExistence type="inferred from homology"/>
<dbReference type="InterPro" id="IPR016169">
    <property type="entry name" value="FAD-bd_PCMH_sub2"/>
</dbReference>
<feature type="binding site" evidence="19">
    <location>
        <position position="1668"/>
    </location>
    <ligand>
        <name>substrate</name>
    </ligand>
</feature>
<feature type="binding site" evidence="19">
    <location>
        <position position="1555"/>
    </location>
    <ligand>
        <name>substrate</name>
    </ligand>
</feature>
<dbReference type="InterPro" id="IPR001138">
    <property type="entry name" value="Zn2Cys6_DnaBD"/>
</dbReference>
<dbReference type="GO" id="GO:0005739">
    <property type="term" value="C:mitochondrion"/>
    <property type="evidence" value="ECO:0007669"/>
    <property type="project" value="TreeGrafter"/>
</dbReference>
<evidence type="ECO:0000256" key="7">
    <source>
        <dbReference type="ARBA" id="ARBA00012094"/>
    </source>
</evidence>
<gene>
    <name evidence="24" type="ORF">TWF106_009264</name>
</gene>
<evidence type="ECO:0000256" key="17">
    <source>
        <dbReference type="ARBA" id="ARBA00023242"/>
    </source>
</evidence>
<evidence type="ECO:0000256" key="21">
    <source>
        <dbReference type="SAM" id="MobiDB-lite"/>
    </source>
</evidence>
<dbReference type="SUPFAM" id="SSF63433">
    <property type="entry name" value="Fumarylacetoacetate hydrolase, FAH, N-terminal domain"/>
    <property type="match status" value="1"/>
</dbReference>
<dbReference type="EC" id="3.7.1.2" evidence="7"/>
<dbReference type="Gene3D" id="4.10.240.10">
    <property type="entry name" value="Zn(2)-C6 fungal-type DNA-binding domain"/>
    <property type="match status" value="1"/>
</dbReference>
<comment type="similarity">
    <text evidence="5">Belongs to the FAD-binding oxidoreductase/transferase type 4 family.</text>
</comment>
<feature type="binding site" evidence="20">
    <location>
        <position position="1514"/>
    </location>
    <ligand>
        <name>Ca(2+)</name>
        <dbReference type="ChEBI" id="CHEBI:29108"/>
    </ligand>
</feature>
<dbReference type="PROSITE" id="PS00463">
    <property type="entry name" value="ZN2_CY6_FUNGAL_1"/>
    <property type="match status" value="1"/>
</dbReference>
<feature type="region of interest" description="Disordered" evidence="21">
    <location>
        <begin position="683"/>
        <end position="732"/>
    </location>
</feature>
<feature type="compositionally biased region" description="Polar residues" evidence="21">
    <location>
        <begin position="706"/>
        <end position="732"/>
    </location>
</feature>
<dbReference type="Gene3D" id="2.30.30.230">
    <property type="entry name" value="Fumarylacetoacetase, N-terminal domain"/>
    <property type="match status" value="1"/>
</dbReference>
<dbReference type="GO" id="GO:0000981">
    <property type="term" value="F:DNA-binding transcription factor activity, RNA polymerase II-specific"/>
    <property type="evidence" value="ECO:0007669"/>
    <property type="project" value="InterPro"/>
</dbReference>
<dbReference type="FunFam" id="3.30.70.2740:FF:000001">
    <property type="entry name" value="D-lactate dehydrogenase mitochondrial"/>
    <property type="match status" value="1"/>
</dbReference>
<sequence>MRGHLRQLFTASKRISFAASLPRMKNSGNARLIYAATGTLFGAATGIAGLKNWPDQNQPWALTQTAIPRARFYADEVTTLKGLEEIRREIGDDAVSTDDDDLEEHGHSEWSTSNTAVRAKAIIRPSSTQQVSAIAKICSKYKIPMVPYGAGSSVEGNFSSPHSGICIDMSQMDKVIEFHPDDLDVVVQAGVNWTALNEQIKDSGLFLPLDPSPTAQIGGMVATNCSGTNAMRYGTMKDYVLSLTVVLADGSVIKTRHRPRKTSAGYNLTALFTGSEGTLGIITEATLKLAIIPPRQSVATATFATVKDATTAASKMIREGVNLAALELMDDLQMKVVNLSGGADGRKWEESPTLFLKFSGTDRVIEDSINSAKRVARSSGCQSFESATSEESMASLWSARKQALWACLAARPEGTEVWSTDVAVPISRMADLIDECKKESVKLGLFSSVLGHVGDGNFHQMIMYNPKDPEETLNVKEFVDGMMQKAVRMEGTVSGEHGIGLGKKHCLVKELGPETIGVMKAFKLSVDPQMKGRSRMLPDNLIPQIWSIPRIFVPLMATPDGSKAGRSLQFLPVNQLGSPPEVKRRRAYQSCEPCRRRKSRCVPEKAGQRQPCKRCVAENQQCDFRDTRSVQRRTGRAQGGRSEDAGASLASSLPTPISHEVGVPQGNVDVEVDSAPCSNWFDLTENSNSSNPGSDICIPIPVPTPMQKQQLLGGSQDPDTASNHSSPSTNPTARSRIISAQLHNTADALDLLTFTAAGERENPHDGSSRVGATPSVNSSDGFGLRGGASWDWEKFVLIKKGVIAKSEVIEYLDHYFAVMWPLRPVVHPLYRDKNQYSQLLTEEPLLSISLITVSSRYHPLSGSHGEIRSERIHWQSWKFLRKHIQSALWGSPYTRSPGAIAAMLLMIEWHSKSINNPVEFSKEEDHDILSSQIQRQAISSTQSGQLTSLTSQQRYGMASLLESLNIVAPAYRSNKMSWMLLSTAIALAHEGCCFDHESQGPGFQASEKELHKQQWNQLLCVFLYLTDENLAMRLGLNPLLPEKSSDTVQNRYSTTFASILPDTAIWESYFDLSTETRKARSLLQSLKKGGLTFASVNILPELAHIERALARWKRQHACLNSSETALLGACLDIEYHYSVMYSFAPASNVLHHVSTESAEGKANDVEVAALTKLADQATQASQQILSIVVNILQPSQLMRYLPVRCWVFIVAANIHLLKSVLTGNPDVTEADENMQLVRASIIAIRNGSPDDTHMAVRYARFLEILLDASLRSSKAQSPAGENTGPDAAATTGTENFSLFIVATSMATSWMHISVDSPFSIDNIPFGIISSEDNPTHRPGVVIGDYVLDLAIFTASGGFSHLACIQFHLNVFSQKTLNAFAALGRPIHREVRNYLRFVFQNNGPYASVLETNATLQILALLPLSTIRNHLPLRIGDYTDFYAGLNHAYNVGVLFRGKDSALQPNYKHIPIGYHGRASSVVVSGTPIHRPNGQILPDLIVAPKVPTFGPCRKLDIELELAAFVCIPSTLGQPVPASSAEEYIFGFTLMNDWSARDIQAWEYVPLRPFTSKNFGTTISPWVVLIDALEPFRAPSSLSTSTETLLPYLHQPNLNTMFDINLTVELRPSGLSEKYTIAKANSRDLLFSFAQMFAHHTVTGCNMRTGDLLGSGTISGCEPGTLGSLLEATKNGKEPLALGEGLKRSFLEDGDEVIISGRAGALGRYIGFGECSGIILPAHSV</sequence>
<feature type="region of interest" description="Disordered" evidence="21">
    <location>
        <begin position="759"/>
        <end position="778"/>
    </location>
</feature>
<keyword evidence="10" id="KW-0378">Hydrolase</keyword>
<feature type="binding site" evidence="20">
    <location>
        <position position="1438"/>
    </location>
    <ligand>
        <name>Ca(2+)</name>
        <dbReference type="ChEBI" id="CHEBI:29108"/>
    </ligand>
</feature>
<dbReference type="CDD" id="cd12148">
    <property type="entry name" value="fungal_TF_MHR"/>
    <property type="match status" value="1"/>
</dbReference>
<name>A0A7C8QI24_ORBOL</name>
<dbReference type="Pfam" id="PF09298">
    <property type="entry name" value="FAA_hydrolase_N"/>
    <property type="match status" value="1"/>
</dbReference>
<keyword evidence="14" id="KW-0828">Tyrosine catabolism</keyword>
<dbReference type="InterPro" id="IPR004113">
    <property type="entry name" value="FAD-bd_oxidored_4_C"/>
</dbReference>
<dbReference type="NCBIfam" id="TIGR01266">
    <property type="entry name" value="fum_ac_acetase"/>
    <property type="match status" value="1"/>
</dbReference>
<dbReference type="Pfam" id="PF01557">
    <property type="entry name" value="FAA_hydrolase"/>
    <property type="match status" value="1"/>
</dbReference>
<dbReference type="SUPFAM" id="SSF56529">
    <property type="entry name" value="FAH"/>
    <property type="match status" value="1"/>
</dbReference>
<evidence type="ECO:0000256" key="18">
    <source>
        <dbReference type="PIRSR" id="PIRSR605959-1"/>
    </source>
</evidence>
<dbReference type="Gene3D" id="3.90.850.10">
    <property type="entry name" value="Fumarylacetoacetase-like, C-terminal domain"/>
    <property type="match status" value="1"/>
</dbReference>
<evidence type="ECO:0000256" key="8">
    <source>
        <dbReference type="ARBA" id="ARBA00022630"/>
    </source>
</evidence>
<evidence type="ECO:0000256" key="10">
    <source>
        <dbReference type="ARBA" id="ARBA00022801"/>
    </source>
</evidence>
<evidence type="ECO:0000256" key="20">
    <source>
        <dbReference type="PIRSR" id="PIRSR605959-3"/>
    </source>
</evidence>
<dbReference type="SUPFAM" id="SSF56176">
    <property type="entry name" value="FAD-binding/transporter-associated domain-like"/>
    <property type="match status" value="1"/>
</dbReference>
<evidence type="ECO:0000259" key="22">
    <source>
        <dbReference type="PROSITE" id="PS50048"/>
    </source>
</evidence>
<feature type="binding site" evidence="19">
    <location>
        <position position="1440"/>
    </location>
    <ligand>
        <name>substrate</name>
    </ligand>
</feature>
<dbReference type="SUPFAM" id="SSF55103">
    <property type="entry name" value="FAD-linked oxidases, C-terminal domain"/>
    <property type="match status" value="1"/>
</dbReference>
<feature type="binding site" evidence="20">
    <location>
        <position position="1548"/>
    </location>
    <ligand>
        <name>Mg(2+)</name>
        <dbReference type="ChEBI" id="CHEBI:18420"/>
    </ligand>
</feature>
<keyword evidence="15" id="KW-0560">Oxidoreductase</keyword>
<evidence type="ECO:0000256" key="14">
    <source>
        <dbReference type="ARBA" id="ARBA00022878"/>
    </source>
</evidence>
<dbReference type="EMBL" id="WIWS01000060">
    <property type="protein sequence ID" value="KAF3214205.1"/>
    <property type="molecule type" value="Genomic_DNA"/>
</dbReference>